<feature type="transmembrane region" description="Helical" evidence="4">
    <location>
        <begin position="7"/>
        <end position="25"/>
    </location>
</feature>
<proteinExistence type="predicted"/>
<evidence type="ECO:0000313" key="6">
    <source>
        <dbReference type="EMBL" id="PIY72069.1"/>
    </source>
</evidence>
<dbReference type="PANTHER" id="PTHR12302:SF3">
    <property type="entry name" value="SERINE_THREONINE-PROTEIN KINASE 31"/>
    <property type="match status" value="1"/>
</dbReference>
<dbReference type="GO" id="GO:0004519">
    <property type="term" value="F:endonuclease activity"/>
    <property type="evidence" value="ECO:0007669"/>
    <property type="project" value="UniProtKB-KW"/>
</dbReference>
<accession>A0A2M7QID6</accession>
<sequence>MKQSILRILYFSLICFFAIAGFISFKSSPKLNVTIPSFFPSPTIIPTVTTQPYTINKVIRVIDGDTIEIENKQVVRYIGINTPETKHPNKSVECFGKEASFFNKQLVEGKLVRMEKDVSEVDRYKRLLRYIWVIESENATQSGIFVNDYLVRQGYAVASTFPPDVAYSNQFVDAEKEARNNNRGLWSKCNE</sequence>
<dbReference type="EMBL" id="PFLI01000098">
    <property type="protein sequence ID" value="PIY72069.1"/>
    <property type="molecule type" value="Genomic_DNA"/>
</dbReference>
<keyword evidence="2" id="KW-0255">Endonuclease</keyword>
<keyword evidence="4" id="KW-0812">Transmembrane</keyword>
<keyword evidence="4" id="KW-1133">Transmembrane helix</keyword>
<keyword evidence="3" id="KW-0378">Hydrolase</keyword>
<dbReference type="Gene3D" id="2.40.50.90">
    <property type="match status" value="1"/>
</dbReference>
<evidence type="ECO:0000256" key="3">
    <source>
        <dbReference type="ARBA" id="ARBA00022801"/>
    </source>
</evidence>
<dbReference type="SUPFAM" id="SSF50199">
    <property type="entry name" value="Staphylococcal nuclease"/>
    <property type="match status" value="1"/>
</dbReference>
<feature type="domain" description="TNase-like" evidence="5">
    <location>
        <begin position="52"/>
        <end position="188"/>
    </location>
</feature>
<evidence type="ECO:0000259" key="5">
    <source>
        <dbReference type="PROSITE" id="PS50830"/>
    </source>
</evidence>
<gene>
    <name evidence="6" type="ORF">COY87_02885</name>
</gene>
<evidence type="ECO:0000256" key="2">
    <source>
        <dbReference type="ARBA" id="ARBA00022759"/>
    </source>
</evidence>
<evidence type="ECO:0000313" key="7">
    <source>
        <dbReference type="Proteomes" id="UP000229401"/>
    </source>
</evidence>
<organism evidence="6 7">
    <name type="scientific">Candidatus Roizmanbacteria bacterium CG_4_10_14_0_8_um_filter_33_9</name>
    <dbReference type="NCBI Taxonomy" id="1974826"/>
    <lineage>
        <taxon>Bacteria</taxon>
        <taxon>Candidatus Roizmaniibacteriota</taxon>
    </lineage>
</organism>
<comment type="caution">
    <text evidence="6">The sequence shown here is derived from an EMBL/GenBank/DDBJ whole genome shotgun (WGS) entry which is preliminary data.</text>
</comment>
<dbReference type="SMART" id="SM00318">
    <property type="entry name" value="SNc"/>
    <property type="match status" value="1"/>
</dbReference>
<dbReference type="PROSITE" id="PS50830">
    <property type="entry name" value="TNASE_3"/>
    <property type="match status" value="1"/>
</dbReference>
<name>A0A2M7QID6_9BACT</name>
<dbReference type="Pfam" id="PF00565">
    <property type="entry name" value="SNase"/>
    <property type="match status" value="1"/>
</dbReference>
<evidence type="ECO:0000256" key="1">
    <source>
        <dbReference type="ARBA" id="ARBA00022722"/>
    </source>
</evidence>
<reference evidence="7" key="1">
    <citation type="submission" date="2017-09" db="EMBL/GenBank/DDBJ databases">
        <title>Depth-based differentiation of microbial function through sediment-hosted aquifers and enrichment of novel symbionts in the deep terrestrial subsurface.</title>
        <authorList>
            <person name="Probst A.J."/>
            <person name="Ladd B."/>
            <person name="Jarett J.K."/>
            <person name="Geller-Mcgrath D.E."/>
            <person name="Sieber C.M.K."/>
            <person name="Emerson J.B."/>
            <person name="Anantharaman K."/>
            <person name="Thomas B.C."/>
            <person name="Malmstrom R."/>
            <person name="Stieglmeier M."/>
            <person name="Klingl A."/>
            <person name="Woyke T."/>
            <person name="Ryan C.M."/>
            <person name="Banfield J.F."/>
        </authorList>
    </citation>
    <scope>NUCLEOTIDE SEQUENCE [LARGE SCALE GENOMIC DNA]</scope>
</reference>
<evidence type="ECO:0000256" key="4">
    <source>
        <dbReference type="SAM" id="Phobius"/>
    </source>
</evidence>
<keyword evidence="1" id="KW-0540">Nuclease</keyword>
<dbReference type="GO" id="GO:0016787">
    <property type="term" value="F:hydrolase activity"/>
    <property type="evidence" value="ECO:0007669"/>
    <property type="project" value="UniProtKB-KW"/>
</dbReference>
<dbReference type="AlphaFoldDB" id="A0A2M7QID6"/>
<dbReference type="PANTHER" id="PTHR12302">
    <property type="entry name" value="EBNA2 BINDING PROTEIN P100"/>
    <property type="match status" value="1"/>
</dbReference>
<dbReference type="InterPro" id="IPR016071">
    <property type="entry name" value="Staphylococal_nuclease_OB-fold"/>
</dbReference>
<keyword evidence="4" id="KW-0472">Membrane</keyword>
<dbReference type="Proteomes" id="UP000229401">
    <property type="component" value="Unassembled WGS sequence"/>
</dbReference>
<dbReference type="InterPro" id="IPR035437">
    <property type="entry name" value="SNase_OB-fold_sf"/>
</dbReference>
<protein>
    <recommendedName>
        <fullName evidence="5">TNase-like domain-containing protein</fullName>
    </recommendedName>
</protein>